<evidence type="ECO:0000313" key="1">
    <source>
        <dbReference type="EMBL" id="CAK7345973.1"/>
    </source>
</evidence>
<organism evidence="1 2">
    <name type="scientific">Dovyalis caffra</name>
    <dbReference type="NCBI Taxonomy" id="77055"/>
    <lineage>
        <taxon>Eukaryota</taxon>
        <taxon>Viridiplantae</taxon>
        <taxon>Streptophyta</taxon>
        <taxon>Embryophyta</taxon>
        <taxon>Tracheophyta</taxon>
        <taxon>Spermatophyta</taxon>
        <taxon>Magnoliopsida</taxon>
        <taxon>eudicotyledons</taxon>
        <taxon>Gunneridae</taxon>
        <taxon>Pentapetalae</taxon>
        <taxon>rosids</taxon>
        <taxon>fabids</taxon>
        <taxon>Malpighiales</taxon>
        <taxon>Salicaceae</taxon>
        <taxon>Flacourtieae</taxon>
        <taxon>Dovyalis</taxon>
    </lineage>
</organism>
<keyword evidence="2" id="KW-1185">Reference proteome</keyword>
<dbReference type="AlphaFoldDB" id="A0AAV1S541"/>
<name>A0AAV1S541_9ROSI</name>
<dbReference type="Proteomes" id="UP001314170">
    <property type="component" value="Unassembled WGS sequence"/>
</dbReference>
<gene>
    <name evidence="1" type="ORF">DCAF_LOCUS18636</name>
</gene>
<sequence>MDERGRERMLLDHGAKLLEERIAFFDGRSNPIRNFSVNQLQKAIHDFQKNHHVQSLIDFEWSKGVLDGRFVFVRKYAMGGEEVYRAAISVTGMLLIEYVKDLVEKDQINEVVDPTISGEDRPLMIEVEKEIQRIERSITAL</sequence>
<comment type="caution">
    <text evidence="1">The sequence shown here is derived from an EMBL/GenBank/DDBJ whole genome shotgun (WGS) entry which is preliminary data.</text>
</comment>
<reference evidence="1 2" key="1">
    <citation type="submission" date="2024-01" db="EMBL/GenBank/DDBJ databases">
        <authorList>
            <person name="Waweru B."/>
        </authorList>
    </citation>
    <scope>NUCLEOTIDE SEQUENCE [LARGE SCALE GENOMIC DNA]</scope>
</reference>
<protein>
    <submittedName>
        <fullName evidence="1">Uncharacterized protein</fullName>
    </submittedName>
</protein>
<accession>A0AAV1S541</accession>
<evidence type="ECO:0000313" key="2">
    <source>
        <dbReference type="Proteomes" id="UP001314170"/>
    </source>
</evidence>
<proteinExistence type="predicted"/>
<dbReference type="EMBL" id="CAWUPB010001173">
    <property type="protein sequence ID" value="CAK7345973.1"/>
    <property type="molecule type" value="Genomic_DNA"/>
</dbReference>